<organism evidence="1 2">
    <name type="scientific">Eretmocerus hayati</name>
    <dbReference type="NCBI Taxonomy" id="131215"/>
    <lineage>
        <taxon>Eukaryota</taxon>
        <taxon>Metazoa</taxon>
        <taxon>Ecdysozoa</taxon>
        <taxon>Arthropoda</taxon>
        <taxon>Hexapoda</taxon>
        <taxon>Insecta</taxon>
        <taxon>Pterygota</taxon>
        <taxon>Neoptera</taxon>
        <taxon>Endopterygota</taxon>
        <taxon>Hymenoptera</taxon>
        <taxon>Apocrita</taxon>
        <taxon>Proctotrupomorpha</taxon>
        <taxon>Chalcidoidea</taxon>
        <taxon>Aphelinidae</taxon>
        <taxon>Aphelininae</taxon>
        <taxon>Eretmocerus</taxon>
    </lineage>
</organism>
<name>A0ACC2N4M0_9HYME</name>
<evidence type="ECO:0000313" key="2">
    <source>
        <dbReference type="Proteomes" id="UP001239111"/>
    </source>
</evidence>
<dbReference type="EMBL" id="CM056744">
    <property type="protein sequence ID" value="KAJ8666021.1"/>
    <property type="molecule type" value="Genomic_DNA"/>
</dbReference>
<proteinExistence type="predicted"/>
<gene>
    <name evidence="1" type="ORF">QAD02_007683</name>
</gene>
<dbReference type="Proteomes" id="UP001239111">
    <property type="component" value="Chromosome 4"/>
</dbReference>
<feature type="non-terminal residue" evidence="1">
    <location>
        <position position="1"/>
    </location>
</feature>
<comment type="caution">
    <text evidence="1">The sequence shown here is derived from an EMBL/GenBank/DDBJ whole genome shotgun (WGS) entry which is preliminary data.</text>
</comment>
<reference evidence="1" key="1">
    <citation type="submission" date="2023-04" db="EMBL/GenBank/DDBJ databases">
        <title>A chromosome-level genome assembly of the parasitoid wasp Eretmocerus hayati.</title>
        <authorList>
            <person name="Zhong Y."/>
            <person name="Liu S."/>
            <person name="Liu Y."/>
        </authorList>
    </citation>
    <scope>NUCLEOTIDE SEQUENCE</scope>
    <source>
        <strain evidence="1">ZJU_SS_LIU_2023</strain>
    </source>
</reference>
<accession>A0ACC2N4M0</accession>
<sequence>SHQPHINENIVKRKFGLNQGSSFRTSPYHTCEDESMRTTKSEEIYQESLYVLLDSEEDSRQDNHGSSRKTKSRTPVRRVISDGSYDDGGLHLLVFLFMQHLSRPEN</sequence>
<protein>
    <submittedName>
        <fullName evidence="1">Uncharacterized protein</fullName>
    </submittedName>
</protein>
<evidence type="ECO:0000313" key="1">
    <source>
        <dbReference type="EMBL" id="KAJ8666021.1"/>
    </source>
</evidence>
<feature type="non-terminal residue" evidence="1">
    <location>
        <position position="106"/>
    </location>
</feature>
<keyword evidence="2" id="KW-1185">Reference proteome</keyword>